<evidence type="ECO:0000313" key="2">
    <source>
        <dbReference type="Proteomes" id="UP000078046"/>
    </source>
</evidence>
<proteinExistence type="predicted"/>
<name>A0A177AW02_9BILA</name>
<gene>
    <name evidence="1" type="ORF">A3Q56_06129</name>
</gene>
<dbReference type="Proteomes" id="UP000078046">
    <property type="component" value="Unassembled WGS sequence"/>
</dbReference>
<dbReference type="EMBL" id="LWCA01001017">
    <property type="protein sequence ID" value="OAF66159.1"/>
    <property type="molecule type" value="Genomic_DNA"/>
</dbReference>
<dbReference type="AlphaFoldDB" id="A0A177AW02"/>
<sequence>MSEPHKVIEIVAENTYRLDDNLIWNESNLTRSNLCTDEKQDDYPYMVQEHLLADEHIDAETTGRPKRLIQLSSKYKDFVISN</sequence>
<evidence type="ECO:0000313" key="1">
    <source>
        <dbReference type="EMBL" id="OAF66159.1"/>
    </source>
</evidence>
<accession>A0A177AW02</accession>
<reference evidence="1 2" key="1">
    <citation type="submission" date="2016-04" db="EMBL/GenBank/DDBJ databases">
        <title>The genome of Intoshia linei affirms orthonectids as highly simplified spiralians.</title>
        <authorList>
            <person name="Mikhailov K.V."/>
            <person name="Slusarev G.S."/>
            <person name="Nikitin M.A."/>
            <person name="Logacheva M.D."/>
            <person name="Penin A."/>
            <person name="Aleoshin V."/>
            <person name="Panchin Y.V."/>
        </authorList>
    </citation>
    <scope>NUCLEOTIDE SEQUENCE [LARGE SCALE GENOMIC DNA]</scope>
    <source>
        <strain evidence="1">Intl2013</strain>
        <tissue evidence="1">Whole animal</tissue>
    </source>
</reference>
<organism evidence="1 2">
    <name type="scientific">Intoshia linei</name>
    <dbReference type="NCBI Taxonomy" id="1819745"/>
    <lineage>
        <taxon>Eukaryota</taxon>
        <taxon>Metazoa</taxon>
        <taxon>Spiralia</taxon>
        <taxon>Lophotrochozoa</taxon>
        <taxon>Mesozoa</taxon>
        <taxon>Orthonectida</taxon>
        <taxon>Rhopaluridae</taxon>
        <taxon>Intoshia</taxon>
    </lineage>
</organism>
<protein>
    <submittedName>
        <fullName evidence="1">Uncharacterized protein</fullName>
    </submittedName>
</protein>
<comment type="caution">
    <text evidence="1">The sequence shown here is derived from an EMBL/GenBank/DDBJ whole genome shotgun (WGS) entry which is preliminary data.</text>
</comment>
<keyword evidence="2" id="KW-1185">Reference proteome</keyword>